<proteinExistence type="predicted"/>
<evidence type="ECO:0000313" key="2">
    <source>
        <dbReference type="EMBL" id="KAL1517528.1"/>
    </source>
</evidence>
<protein>
    <submittedName>
        <fullName evidence="2">Uncharacterized protein</fullName>
    </submittedName>
</protein>
<sequence>MMLKLITFLALVGCALCAPSPDPAPAPTPAPTPEAKPSSIITTYSNLPAISYEYRYAPLTYPRSYILPYYAPNYYYPHLAY</sequence>
<feature type="signal peptide" evidence="1">
    <location>
        <begin position="1"/>
        <end position="17"/>
    </location>
</feature>
<dbReference type="EMBL" id="JBDJPC010000001">
    <property type="protein sequence ID" value="KAL1517528.1"/>
    <property type="molecule type" value="Genomic_DNA"/>
</dbReference>
<feature type="chain" id="PRO_5044772785" evidence="1">
    <location>
        <begin position="18"/>
        <end position="81"/>
    </location>
</feature>
<reference evidence="2 3" key="1">
    <citation type="submission" date="2024-05" db="EMBL/GenBank/DDBJ databases">
        <title>Genetic variation in Jamaican populations of the coffee berry borer (Hypothenemus hampei).</title>
        <authorList>
            <person name="Errbii M."/>
            <person name="Myrie A."/>
        </authorList>
    </citation>
    <scope>NUCLEOTIDE SEQUENCE [LARGE SCALE GENOMIC DNA]</scope>
    <source>
        <strain evidence="2">JA-Hopewell-2020-01-JO</strain>
        <tissue evidence="2">Whole body</tissue>
    </source>
</reference>
<name>A0ABD1FE23_HYPHA</name>
<evidence type="ECO:0000256" key="1">
    <source>
        <dbReference type="SAM" id="SignalP"/>
    </source>
</evidence>
<keyword evidence="3" id="KW-1185">Reference proteome</keyword>
<accession>A0ABD1FE23</accession>
<dbReference type="AlphaFoldDB" id="A0ABD1FE23"/>
<keyword evidence="1" id="KW-0732">Signal</keyword>
<dbReference type="Proteomes" id="UP001566132">
    <property type="component" value="Unassembled WGS sequence"/>
</dbReference>
<gene>
    <name evidence="2" type="ORF">ABEB36_001281</name>
</gene>
<comment type="caution">
    <text evidence="2">The sequence shown here is derived from an EMBL/GenBank/DDBJ whole genome shotgun (WGS) entry which is preliminary data.</text>
</comment>
<organism evidence="2 3">
    <name type="scientific">Hypothenemus hampei</name>
    <name type="common">Coffee berry borer</name>
    <dbReference type="NCBI Taxonomy" id="57062"/>
    <lineage>
        <taxon>Eukaryota</taxon>
        <taxon>Metazoa</taxon>
        <taxon>Ecdysozoa</taxon>
        <taxon>Arthropoda</taxon>
        <taxon>Hexapoda</taxon>
        <taxon>Insecta</taxon>
        <taxon>Pterygota</taxon>
        <taxon>Neoptera</taxon>
        <taxon>Endopterygota</taxon>
        <taxon>Coleoptera</taxon>
        <taxon>Polyphaga</taxon>
        <taxon>Cucujiformia</taxon>
        <taxon>Curculionidae</taxon>
        <taxon>Scolytinae</taxon>
        <taxon>Hypothenemus</taxon>
    </lineage>
</organism>
<evidence type="ECO:0000313" key="3">
    <source>
        <dbReference type="Proteomes" id="UP001566132"/>
    </source>
</evidence>